<dbReference type="Proteomes" id="UP000065807">
    <property type="component" value="Chromosome"/>
</dbReference>
<evidence type="ECO:0000256" key="1">
    <source>
        <dbReference type="SAM" id="SignalP"/>
    </source>
</evidence>
<accession>A0A0K2SLZ7</accession>
<evidence type="ECO:0000313" key="3">
    <source>
        <dbReference type="Proteomes" id="UP000065807"/>
    </source>
</evidence>
<name>A0A0K2SLZ7_LIMPI</name>
<protein>
    <recommendedName>
        <fullName evidence="4">Sugar ABC transporter substrate-binding protein</fullName>
    </recommendedName>
</protein>
<dbReference type="InterPro" id="IPR006059">
    <property type="entry name" value="SBP"/>
</dbReference>
<dbReference type="InterPro" id="IPR050490">
    <property type="entry name" value="Bact_solute-bd_prot1"/>
</dbReference>
<dbReference type="Gene3D" id="3.40.190.10">
    <property type="entry name" value="Periplasmic binding protein-like II"/>
    <property type="match status" value="1"/>
</dbReference>
<proteinExistence type="predicted"/>
<dbReference type="EMBL" id="AP014924">
    <property type="protein sequence ID" value="BAS28125.1"/>
    <property type="molecule type" value="Genomic_DNA"/>
</dbReference>
<dbReference type="PANTHER" id="PTHR43649">
    <property type="entry name" value="ARABINOSE-BINDING PROTEIN-RELATED"/>
    <property type="match status" value="1"/>
</dbReference>
<dbReference type="SUPFAM" id="SSF53850">
    <property type="entry name" value="Periplasmic binding protein-like II"/>
    <property type="match status" value="1"/>
</dbReference>
<dbReference type="OrthoDB" id="42940at2"/>
<feature type="signal peptide" evidence="1">
    <location>
        <begin position="1"/>
        <end position="26"/>
    </location>
</feature>
<dbReference type="Pfam" id="PF01547">
    <property type="entry name" value="SBP_bac_1"/>
    <property type="match status" value="1"/>
</dbReference>
<keyword evidence="3" id="KW-1185">Reference proteome</keyword>
<evidence type="ECO:0008006" key="4">
    <source>
        <dbReference type="Google" id="ProtNLM"/>
    </source>
</evidence>
<evidence type="ECO:0000313" key="2">
    <source>
        <dbReference type="EMBL" id="BAS28125.1"/>
    </source>
</evidence>
<dbReference type="STRING" id="1555112.LIP_2284"/>
<organism evidence="2 3">
    <name type="scientific">Limnochorda pilosa</name>
    <dbReference type="NCBI Taxonomy" id="1555112"/>
    <lineage>
        <taxon>Bacteria</taxon>
        <taxon>Bacillati</taxon>
        <taxon>Bacillota</taxon>
        <taxon>Limnochordia</taxon>
        <taxon>Limnochordales</taxon>
        <taxon>Limnochordaceae</taxon>
        <taxon>Limnochorda</taxon>
    </lineage>
</organism>
<dbReference type="RefSeq" id="WP_158509651.1">
    <property type="nucleotide sequence ID" value="NZ_AP014924.1"/>
</dbReference>
<reference evidence="3" key="2">
    <citation type="journal article" date="2016" name="Int. J. Syst. Evol. Microbiol.">
        <title>Complete genome sequence and cell structure of Limnochorda pilosa, a Gram-negative spore-former within the phylum Firmicutes.</title>
        <authorList>
            <person name="Watanabe M."/>
            <person name="Kojima H."/>
            <person name="Fukui M."/>
        </authorList>
    </citation>
    <scope>NUCLEOTIDE SEQUENCE [LARGE SCALE GENOMIC DNA]</scope>
    <source>
        <strain evidence="3">HC45</strain>
    </source>
</reference>
<dbReference type="CDD" id="cd13585">
    <property type="entry name" value="PBP2_TMBP_like"/>
    <property type="match status" value="1"/>
</dbReference>
<dbReference type="AlphaFoldDB" id="A0A0K2SLZ7"/>
<keyword evidence="1" id="KW-0732">Signal</keyword>
<feature type="chain" id="PRO_5039375400" description="Sugar ABC transporter substrate-binding protein" evidence="1">
    <location>
        <begin position="27"/>
        <end position="430"/>
    </location>
</feature>
<gene>
    <name evidence="2" type="ORF">LIP_2284</name>
</gene>
<reference evidence="3" key="1">
    <citation type="submission" date="2015-07" db="EMBL/GenBank/DDBJ databases">
        <title>Complete genome sequence and phylogenetic analysis of Limnochorda pilosa.</title>
        <authorList>
            <person name="Watanabe M."/>
            <person name="Kojima H."/>
            <person name="Fukui M."/>
        </authorList>
    </citation>
    <scope>NUCLEOTIDE SEQUENCE [LARGE SCALE GENOMIC DNA]</scope>
    <source>
        <strain evidence="3">HC45</strain>
    </source>
</reference>
<dbReference type="KEGG" id="lpil:LIP_2284"/>
<dbReference type="PANTHER" id="PTHR43649:SF30">
    <property type="entry name" value="ABC TRANSPORTER SUBSTRATE-BINDING PROTEIN"/>
    <property type="match status" value="1"/>
</dbReference>
<sequence length="430" mass="48501">MRAFRYLAVALVLLLMVTALTPSTSAQSPVRLRFVSLAWQEDAIAAVKELVQAWNSTHPTIQVEYQQVDWSSIHDYLVTSFQTGDVPDIFHYESPQVLDFGRMGYLTDLAPLMSDDLRNDVLPNFWRTVSVDNAVYGVPYIVEPFVILYNQDLFEEAGIQVDPSQAVTWEGLREMGRQLTKDVNGDGRIDQYGAGLALRNPANRILNLSMAFGGQFFYQEDGRWVIRVGENELALARTLHDMMYVDESLAKDGVGLSSSELMAGFIQGRYAMIPGVGAFTRHDLAALASETFRWGVLPHPRATTARQGAVSQTLSIPAASRHPREAMQFVEFLMNTENMAKLAHSDWLLPTRKSSLGLSIFTTEEYGWDVVSASAVNLAMANWQIVPGYEEVRSKVLNPLLQEYFYDRITEEQLAQRIELEGNRILERYR</sequence>